<accession>A0ACC0XU49</accession>
<proteinExistence type="predicted"/>
<evidence type="ECO:0000313" key="2">
    <source>
        <dbReference type="Proteomes" id="UP001163603"/>
    </source>
</evidence>
<dbReference type="Proteomes" id="UP001163603">
    <property type="component" value="Chromosome 10"/>
</dbReference>
<comment type="caution">
    <text evidence="1">The sequence shown here is derived from an EMBL/GenBank/DDBJ whole genome shotgun (WGS) entry which is preliminary data.</text>
</comment>
<keyword evidence="2" id="KW-1185">Reference proteome</keyword>
<protein>
    <submittedName>
        <fullName evidence="1">Uncharacterized protein</fullName>
    </submittedName>
</protein>
<evidence type="ECO:0000313" key="1">
    <source>
        <dbReference type="EMBL" id="KAJ0024122.1"/>
    </source>
</evidence>
<dbReference type="EMBL" id="CM047745">
    <property type="protein sequence ID" value="KAJ0024122.1"/>
    <property type="molecule type" value="Genomic_DNA"/>
</dbReference>
<gene>
    <name evidence="1" type="ORF">Pint_09090</name>
</gene>
<name>A0ACC0XU49_9ROSI</name>
<organism evidence="1 2">
    <name type="scientific">Pistacia integerrima</name>
    <dbReference type="NCBI Taxonomy" id="434235"/>
    <lineage>
        <taxon>Eukaryota</taxon>
        <taxon>Viridiplantae</taxon>
        <taxon>Streptophyta</taxon>
        <taxon>Embryophyta</taxon>
        <taxon>Tracheophyta</taxon>
        <taxon>Spermatophyta</taxon>
        <taxon>Magnoliopsida</taxon>
        <taxon>eudicotyledons</taxon>
        <taxon>Gunneridae</taxon>
        <taxon>Pentapetalae</taxon>
        <taxon>rosids</taxon>
        <taxon>malvids</taxon>
        <taxon>Sapindales</taxon>
        <taxon>Anacardiaceae</taxon>
        <taxon>Pistacia</taxon>
    </lineage>
</organism>
<reference evidence="2" key="1">
    <citation type="journal article" date="2023" name="G3 (Bethesda)">
        <title>Genome assembly and association tests identify interacting loci associated with vigor, precocity, and sex in interspecific pistachio rootstocks.</title>
        <authorList>
            <person name="Palmer W."/>
            <person name="Jacygrad E."/>
            <person name="Sagayaradj S."/>
            <person name="Cavanaugh K."/>
            <person name="Han R."/>
            <person name="Bertier L."/>
            <person name="Beede B."/>
            <person name="Kafkas S."/>
            <person name="Golino D."/>
            <person name="Preece J."/>
            <person name="Michelmore R."/>
        </authorList>
    </citation>
    <scope>NUCLEOTIDE SEQUENCE [LARGE SCALE GENOMIC DNA]</scope>
</reference>
<sequence>MLGKKELWHQYESCIFDGLLFVTSKYTHLTLVCFFGFGSINHWFVS</sequence>